<keyword evidence="2" id="KW-0812">Transmembrane</keyword>
<evidence type="ECO:0000256" key="2">
    <source>
        <dbReference type="SAM" id="Phobius"/>
    </source>
</evidence>
<dbReference type="AlphaFoldDB" id="A0A3E2MRW0"/>
<evidence type="ECO:0000259" key="3">
    <source>
        <dbReference type="Pfam" id="PF18879"/>
    </source>
</evidence>
<dbReference type="Pfam" id="PF18879">
    <property type="entry name" value="EspA_EspE"/>
    <property type="match status" value="1"/>
</dbReference>
<evidence type="ECO:0000313" key="4">
    <source>
        <dbReference type="EMBL" id="RFZ36307.1"/>
    </source>
</evidence>
<evidence type="ECO:0000256" key="1">
    <source>
        <dbReference type="SAM" id="MobiDB-lite"/>
    </source>
</evidence>
<feature type="transmembrane region" description="Helical" evidence="2">
    <location>
        <begin position="154"/>
        <end position="177"/>
    </location>
</feature>
<gene>
    <name evidence="4" type="primary">espA_14</name>
    <name evidence="4" type="ORF">DAVIS_04033</name>
</gene>
<sequence>MNGEAGHNLQPTREWARYRPHRFRRGSVLCVGTEAILGTFLALLGDGDPDQGHGLDRTGSMFDNIGAQIAALDPDGGWRGSAARAYYAQNLAQSQHAALMADLDRLVAQLVSSQADAVQNVRNLLCGMIVLVAVMLLVCRRWESLGPGGQRDSFDMAVFICSTLLLVAGGNLIYLAATTSRNSSEVQTATQQLTDMSAALPTCNDTIPGSPEMGVAPAVSSSEFAPPILSYSSACSAQRNSSGHRLGTDSAPSADVATRSAN</sequence>
<dbReference type="InterPro" id="IPR043796">
    <property type="entry name" value="ESX-1_EspA/EspE-like"/>
</dbReference>
<feature type="region of interest" description="Disordered" evidence="1">
    <location>
        <begin position="236"/>
        <end position="262"/>
    </location>
</feature>
<keyword evidence="2" id="KW-1133">Transmembrane helix</keyword>
<comment type="caution">
    <text evidence="4">The sequence shown here is derived from an EMBL/GenBank/DDBJ whole genome shotgun (WGS) entry which is preliminary data.</text>
</comment>
<reference evidence="4 5" key="1">
    <citation type="journal article" date="2018" name="Sci. Rep.">
        <title>Extensive genomic diversity among Mycobacterium marinum strains revealed by whole genome sequencing.</title>
        <authorList>
            <person name="Das S."/>
            <person name="Pettersson B.M."/>
            <person name="Behra P.R."/>
            <person name="Mallick A."/>
            <person name="Cheramie M."/>
            <person name="Ramesh M."/>
            <person name="Shirreff L."/>
            <person name="DuCote T."/>
            <person name="Dasgupta S."/>
            <person name="Ennis D.G."/>
            <person name="Kirsebom L.A."/>
        </authorList>
    </citation>
    <scope>NUCLEOTIDE SEQUENCE [LARGE SCALE GENOMIC DNA]</scope>
    <source>
        <strain evidence="4 5">Davis1</strain>
    </source>
</reference>
<organism evidence="4 5">
    <name type="scientific">Mycobacterium marinum</name>
    <dbReference type="NCBI Taxonomy" id="1781"/>
    <lineage>
        <taxon>Bacteria</taxon>
        <taxon>Bacillati</taxon>
        <taxon>Actinomycetota</taxon>
        <taxon>Actinomycetes</taxon>
        <taxon>Mycobacteriales</taxon>
        <taxon>Mycobacteriaceae</taxon>
        <taxon>Mycobacterium</taxon>
        <taxon>Mycobacterium ulcerans group</taxon>
    </lineage>
</organism>
<dbReference type="EMBL" id="PEDF01000150">
    <property type="protein sequence ID" value="RFZ36307.1"/>
    <property type="molecule type" value="Genomic_DNA"/>
</dbReference>
<keyword evidence="2" id="KW-0472">Membrane</keyword>
<accession>A0A3E2MRW0</accession>
<protein>
    <submittedName>
        <fullName evidence="4">ESX-1 secretion-associated protein EspA</fullName>
    </submittedName>
</protein>
<name>A0A3E2MRW0_MYCMR</name>
<evidence type="ECO:0000313" key="5">
    <source>
        <dbReference type="Proteomes" id="UP000257451"/>
    </source>
</evidence>
<proteinExistence type="predicted"/>
<feature type="domain" description="ESX-1 secretion-associated protein EspA/EspE-like" evidence="3">
    <location>
        <begin position="44"/>
        <end position="125"/>
    </location>
</feature>
<feature type="transmembrane region" description="Helical" evidence="2">
    <location>
        <begin position="121"/>
        <end position="142"/>
    </location>
</feature>
<dbReference type="Proteomes" id="UP000257451">
    <property type="component" value="Unassembled WGS sequence"/>
</dbReference>